<evidence type="ECO:0000256" key="4">
    <source>
        <dbReference type="ARBA" id="ARBA00022771"/>
    </source>
</evidence>
<dbReference type="EC" id="2.3.2.27" evidence="2"/>
<dbReference type="OrthoDB" id="21204at2759"/>
<keyword evidence="3" id="KW-0479">Metal-binding</keyword>
<dbReference type="SMART" id="SM00184">
    <property type="entry name" value="RING"/>
    <property type="match status" value="1"/>
</dbReference>
<evidence type="ECO:0000256" key="5">
    <source>
        <dbReference type="ARBA" id="ARBA00022833"/>
    </source>
</evidence>
<keyword evidence="9" id="KW-1185">Reference proteome</keyword>
<accession>A0A2U1PVY7</accession>
<dbReference type="SUPFAM" id="SSF57850">
    <property type="entry name" value="RING/U-box"/>
    <property type="match status" value="1"/>
</dbReference>
<dbReference type="PANTHER" id="PTHR15710">
    <property type="entry name" value="E3 UBIQUITIN-PROTEIN LIGASE PRAJA"/>
    <property type="match status" value="1"/>
</dbReference>
<dbReference type="EMBL" id="PKPP01000674">
    <property type="protein sequence ID" value="PWA89905.1"/>
    <property type="molecule type" value="Genomic_DNA"/>
</dbReference>
<dbReference type="PROSITE" id="PS50089">
    <property type="entry name" value="ZF_RING_2"/>
    <property type="match status" value="1"/>
</dbReference>
<protein>
    <recommendedName>
        <fullName evidence="2">RING-type E3 ubiquitin transferase</fullName>
        <ecNumber evidence="2">2.3.2.27</ecNumber>
    </recommendedName>
</protein>
<keyword evidence="4 6" id="KW-0863">Zinc-finger</keyword>
<dbReference type="InterPro" id="IPR001841">
    <property type="entry name" value="Znf_RING"/>
</dbReference>
<evidence type="ECO:0000256" key="3">
    <source>
        <dbReference type="ARBA" id="ARBA00022723"/>
    </source>
</evidence>
<dbReference type="AlphaFoldDB" id="A0A2U1PVY7"/>
<dbReference type="GO" id="GO:0008270">
    <property type="term" value="F:zinc ion binding"/>
    <property type="evidence" value="ECO:0007669"/>
    <property type="project" value="UniProtKB-KW"/>
</dbReference>
<dbReference type="PANTHER" id="PTHR15710:SF74">
    <property type="entry name" value="RING-TYPE E3 UBIQUITIN TRANSFERASE-RELATED"/>
    <property type="match status" value="1"/>
</dbReference>
<proteinExistence type="predicted"/>
<evidence type="ECO:0000256" key="1">
    <source>
        <dbReference type="ARBA" id="ARBA00000900"/>
    </source>
</evidence>
<dbReference type="Pfam" id="PF13639">
    <property type="entry name" value="zf-RING_2"/>
    <property type="match status" value="1"/>
</dbReference>
<reference evidence="8 9" key="1">
    <citation type="journal article" date="2018" name="Mol. Plant">
        <title>The genome of Artemisia annua provides insight into the evolution of Asteraceae family and artemisinin biosynthesis.</title>
        <authorList>
            <person name="Shen Q."/>
            <person name="Zhang L."/>
            <person name="Liao Z."/>
            <person name="Wang S."/>
            <person name="Yan T."/>
            <person name="Shi P."/>
            <person name="Liu M."/>
            <person name="Fu X."/>
            <person name="Pan Q."/>
            <person name="Wang Y."/>
            <person name="Lv Z."/>
            <person name="Lu X."/>
            <person name="Zhang F."/>
            <person name="Jiang W."/>
            <person name="Ma Y."/>
            <person name="Chen M."/>
            <person name="Hao X."/>
            <person name="Li L."/>
            <person name="Tang Y."/>
            <person name="Lv G."/>
            <person name="Zhou Y."/>
            <person name="Sun X."/>
            <person name="Brodelius P.E."/>
            <person name="Rose J.K.C."/>
            <person name="Tang K."/>
        </authorList>
    </citation>
    <scope>NUCLEOTIDE SEQUENCE [LARGE SCALE GENOMIC DNA]</scope>
    <source>
        <strain evidence="9">cv. Huhao1</strain>
        <tissue evidence="8">Leaf</tissue>
    </source>
</reference>
<sequence>MDDSFDLDLALTMEDYHTATTTTTTSVVATKRPNLPSSEEVQVHVFAMPSVLDPLGVCTVCMEGFHSSCTNGKQAPCGHVYHFDCITKWLSLHNSCPLCRCKVSGHEKAIGFSFKHSDRHRSCVVSWLSAFQSSTMFDHTSLSVY</sequence>
<keyword evidence="5" id="KW-0862">Zinc</keyword>
<evidence type="ECO:0000259" key="7">
    <source>
        <dbReference type="PROSITE" id="PS50089"/>
    </source>
</evidence>
<dbReference type="Proteomes" id="UP000245207">
    <property type="component" value="Unassembled WGS sequence"/>
</dbReference>
<gene>
    <name evidence="8" type="ORF">CTI12_AA106120</name>
</gene>
<evidence type="ECO:0000256" key="2">
    <source>
        <dbReference type="ARBA" id="ARBA00012483"/>
    </source>
</evidence>
<name>A0A2U1PVY7_ARTAN</name>
<evidence type="ECO:0000313" key="9">
    <source>
        <dbReference type="Proteomes" id="UP000245207"/>
    </source>
</evidence>
<dbReference type="GO" id="GO:0061630">
    <property type="term" value="F:ubiquitin protein ligase activity"/>
    <property type="evidence" value="ECO:0007669"/>
    <property type="project" value="UniProtKB-EC"/>
</dbReference>
<comment type="catalytic activity">
    <reaction evidence="1">
        <text>S-ubiquitinyl-[E2 ubiquitin-conjugating enzyme]-L-cysteine + [acceptor protein]-L-lysine = [E2 ubiquitin-conjugating enzyme]-L-cysteine + N(6)-ubiquitinyl-[acceptor protein]-L-lysine.</text>
        <dbReference type="EC" id="2.3.2.27"/>
    </reaction>
</comment>
<comment type="caution">
    <text evidence="8">The sequence shown here is derived from an EMBL/GenBank/DDBJ whole genome shotgun (WGS) entry which is preliminary data.</text>
</comment>
<organism evidence="8 9">
    <name type="scientific">Artemisia annua</name>
    <name type="common">Sweet wormwood</name>
    <dbReference type="NCBI Taxonomy" id="35608"/>
    <lineage>
        <taxon>Eukaryota</taxon>
        <taxon>Viridiplantae</taxon>
        <taxon>Streptophyta</taxon>
        <taxon>Embryophyta</taxon>
        <taxon>Tracheophyta</taxon>
        <taxon>Spermatophyta</taxon>
        <taxon>Magnoliopsida</taxon>
        <taxon>eudicotyledons</taxon>
        <taxon>Gunneridae</taxon>
        <taxon>Pentapetalae</taxon>
        <taxon>asterids</taxon>
        <taxon>campanulids</taxon>
        <taxon>Asterales</taxon>
        <taxon>Asteraceae</taxon>
        <taxon>Asteroideae</taxon>
        <taxon>Anthemideae</taxon>
        <taxon>Artemisiinae</taxon>
        <taxon>Artemisia</taxon>
    </lineage>
</organism>
<dbReference type="InterPro" id="IPR013083">
    <property type="entry name" value="Znf_RING/FYVE/PHD"/>
</dbReference>
<dbReference type="Gene3D" id="3.30.40.10">
    <property type="entry name" value="Zinc/RING finger domain, C3HC4 (zinc finger)"/>
    <property type="match status" value="1"/>
</dbReference>
<evidence type="ECO:0000313" key="8">
    <source>
        <dbReference type="EMBL" id="PWA89905.1"/>
    </source>
</evidence>
<feature type="domain" description="RING-type" evidence="7">
    <location>
        <begin position="58"/>
        <end position="100"/>
    </location>
</feature>
<evidence type="ECO:0000256" key="6">
    <source>
        <dbReference type="PROSITE-ProRule" id="PRU00175"/>
    </source>
</evidence>